<dbReference type="PANTHER" id="PTHR30511:SF0">
    <property type="entry name" value="ALANINE RACEMASE, CATABOLIC-RELATED"/>
    <property type="match status" value="1"/>
</dbReference>
<dbReference type="Pfam" id="PF00842">
    <property type="entry name" value="Ala_racemase_C"/>
    <property type="match status" value="1"/>
</dbReference>
<dbReference type="PROSITE" id="PS00395">
    <property type="entry name" value="ALANINE_RACEMASE"/>
    <property type="match status" value="1"/>
</dbReference>
<accession>A0A6G5QP27</accession>
<dbReference type="AlphaFoldDB" id="A0A6G5QP27"/>
<feature type="binding site" evidence="5">
    <location>
        <position position="118"/>
    </location>
    <ligand>
        <name>substrate</name>
    </ligand>
</feature>
<dbReference type="EC" id="5.1.1.1" evidence="7"/>
<dbReference type="SMART" id="SM01005">
    <property type="entry name" value="Ala_racemase_C"/>
    <property type="match status" value="1"/>
</dbReference>
<dbReference type="Gene3D" id="3.20.20.10">
    <property type="entry name" value="Alanine racemase"/>
    <property type="match status" value="1"/>
</dbReference>
<dbReference type="Gene3D" id="2.40.37.10">
    <property type="entry name" value="Lyase, Ornithine Decarboxylase, Chain A, domain 1"/>
    <property type="match status" value="1"/>
</dbReference>
<dbReference type="GO" id="GO:0030170">
    <property type="term" value="F:pyridoxal phosphate binding"/>
    <property type="evidence" value="ECO:0007669"/>
    <property type="project" value="TreeGrafter"/>
</dbReference>
<dbReference type="Pfam" id="PF01168">
    <property type="entry name" value="Ala_racemase_N"/>
    <property type="match status" value="1"/>
</dbReference>
<evidence type="ECO:0000256" key="3">
    <source>
        <dbReference type="ARBA" id="ARBA00023235"/>
    </source>
</evidence>
<dbReference type="SUPFAM" id="SSF51419">
    <property type="entry name" value="PLP-binding barrel"/>
    <property type="match status" value="1"/>
</dbReference>
<dbReference type="InterPro" id="IPR009006">
    <property type="entry name" value="Ala_racemase/Decarboxylase_C"/>
</dbReference>
<dbReference type="Proteomes" id="UP000502377">
    <property type="component" value="Chromosome"/>
</dbReference>
<dbReference type="InterPro" id="IPR029066">
    <property type="entry name" value="PLP-binding_barrel"/>
</dbReference>
<evidence type="ECO:0000259" key="6">
    <source>
        <dbReference type="SMART" id="SM01005"/>
    </source>
</evidence>
<dbReference type="KEGG" id="crx:CRECT_1858"/>
<dbReference type="EMBL" id="CP012543">
    <property type="protein sequence ID" value="QCD47478.1"/>
    <property type="molecule type" value="Genomic_DNA"/>
</dbReference>
<dbReference type="GO" id="GO:0009252">
    <property type="term" value="P:peptidoglycan biosynthetic process"/>
    <property type="evidence" value="ECO:0007669"/>
    <property type="project" value="TreeGrafter"/>
</dbReference>
<dbReference type="SUPFAM" id="SSF50621">
    <property type="entry name" value="Alanine racemase C-terminal domain-like"/>
    <property type="match status" value="1"/>
</dbReference>
<sequence length="334" mass="36876">MSELVLNRAAYINNLTKICAKAGGKDRVILVLKDNAYGHGATIVGREAANYGIKFCAVKNETEARELEPFFEHILVLSHIPDGGESERFIYAVNSLSLIAKFKKGARVHIAVDTLMHRNGVAVGEAKAACEAALVHGLQICGAFTHFRSAEELSSDYFVQRRNFDTAKAVVREICGERDLVFHSHNSAATERFGELADECVRVGIAAYGYAQFDESLELKRVASLWAHKVSDRVLKKGQCAGYGAKFCASEDMRVAIYDLGYGDGLLRYVGEGELRTASGQRLLGKMSMDSFCCEDAGEKICVFDDARVWAKFFGTISYDVLTKLSPSINRRWD</sequence>
<evidence type="ECO:0000256" key="1">
    <source>
        <dbReference type="ARBA" id="ARBA00001933"/>
    </source>
</evidence>
<feature type="binding site" evidence="5">
    <location>
        <position position="289"/>
    </location>
    <ligand>
        <name>substrate</name>
    </ligand>
</feature>
<dbReference type="RefSeq" id="WP_004318464.1">
    <property type="nucleotide sequence ID" value="NZ_CP012543.1"/>
</dbReference>
<keyword evidence="2 4" id="KW-0663">Pyridoxal phosphate</keyword>
<dbReference type="InterPro" id="IPR011079">
    <property type="entry name" value="Ala_racemase_C"/>
</dbReference>
<dbReference type="NCBIfam" id="NF000791">
    <property type="entry name" value="PRK00053.2-2"/>
    <property type="match status" value="1"/>
</dbReference>
<evidence type="ECO:0000256" key="5">
    <source>
        <dbReference type="PIRSR" id="PIRSR600821-52"/>
    </source>
</evidence>
<dbReference type="PANTHER" id="PTHR30511">
    <property type="entry name" value="ALANINE RACEMASE"/>
    <property type="match status" value="1"/>
</dbReference>
<organism evidence="7 8">
    <name type="scientific">Campylobacter rectus</name>
    <name type="common">Wolinella recta</name>
    <dbReference type="NCBI Taxonomy" id="203"/>
    <lineage>
        <taxon>Bacteria</taxon>
        <taxon>Pseudomonadati</taxon>
        <taxon>Campylobacterota</taxon>
        <taxon>Epsilonproteobacteria</taxon>
        <taxon>Campylobacterales</taxon>
        <taxon>Campylobacteraceae</taxon>
        <taxon>Campylobacter</taxon>
    </lineage>
</organism>
<evidence type="ECO:0000313" key="7">
    <source>
        <dbReference type="EMBL" id="QCD47478.1"/>
    </source>
</evidence>
<name>A0A6G5QP27_CAMRE</name>
<keyword evidence="3 7" id="KW-0413">Isomerase</keyword>
<dbReference type="GO" id="GO:0005829">
    <property type="term" value="C:cytosol"/>
    <property type="evidence" value="ECO:0007669"/>
    <property type="project" value="TreeGrafter"/>
</dbReference>
<gene>
    <name evidence="7" type="primary">alr</name>
    <name evidence="7" type="ORF">CRECT_1858</name>
</gene>
<dbReference type="GO" id="GO:0030632">
    <property type="term" value="P:D-alanine biosynthetic process"/>
    <property type="evidence" value="ECO:0007669"/>
    <property type="project" value="TreeGrafter"/>
</dbReference>
<feature type="modified residue" description="N6-(pyridoxal phosphate)lysine" evidence="4">
    <location>
        <position position="33"/>
    </location>
</feature>
<evidence type="ECO:0000256" key="2">
    <source>
        <dbReference type="ARBA" id="ARBA00022898"/>
    </source>
</evidence>
<dbReference type="InterPro" id="IPR020622">
    <property type="entry name" value="Ala_racemase_pyridoxalP-BS"/>
</dbReference>
<reference evidence="7 8" key="1">
    <citation type="submission" date="2016-07" db="EMBL/GenBank/DDBJ databases">
        <title>Comparative genomics of the Campylobacter concisus group.</title>
        <authorList>
            <person name="Miller W.G."/>
            <person name="Yee E."/>
            <person name="Chapman M.H."/>
            <person name="Huynh S."/>
            <person name="Bono J.L."/>
            <person name="On S.L.W."/>
            <person name="StLeger J."/>
            <person name="Foster G."/>
            <person name="Parker C.T."/>
        </authorList>
    </citation>
    <scope>NUCLEOTIDE SEQUENCE [LARGE SCALE GENOMIC DNA]</scope>
    <source>
        <strain evidence="7 8">ATCC 33238</strain>
    </source>
</reference>
<comment type="cofactor">
    <cofactor evidence="1 4">
        <name>pyridoxal 5'-phosphate</name>
        <dbReference type="ChEBI" id="CHEBI:597326"/>
    </cofactor>
</comment>
<evidence type="ECO:0000313" key="8">
    <source>
        <dbReference type="Proteomes" id="UP000502377"/>
    </source>
</evidence>
<dbReference type="GO" id="GO:0008784">
    <property type="term" value="F:alanine racemase activity"/>
    <property type="evidence" value="ECO:0007669"/>
    <property type="project" value="UniProtKB-EC"/>
</dbReference>
<dbReference type="InterPro" id="IPR001608">
    <property type="entry name" value="Ala_racemase_N"/>
</dbReference>
<protein>
    <submittedName>
        <fullName evidence="7">Alanine racemase</fullName>
        <ecNumber evidence="7">5.1.1.1</ecNumber>
    </submittedName>
</protein>
<dbReference type="PRINTS" id="PR00992">
    <property type="entry name" value="ALARACEMASE"/>
</dbReference>
<evidence type="ECO:0000256" key="4">
    <source>
        <dbReference type="PIRSR" id="PIRSR600821-50"/>
    </source>
</evidence>
<dbReference type="InterPro" id="IPR000821">
    <property type="entry name" value="Ala_racemase"/>
</dbReference>
<feature type="domain" description="Alanine racemase C-terminal" evidence="6">
    <location>
        <begin position="222"/>
        <end position="334"/>
    </location>
</feature>
<proteinExistence type="predicted"/>